<dbReference type="EMBL" id="CAMXCS010000013">
    <property type="protein sequence ID" value="CAI3961165.1"/>
    <property type="molecule type" value="Genomic_DNA"/>
</dbReference>
<sequence>MEHGGKRERAGRPKGAVSKNKIALDEIKKEIEEGKQLAPVAVMVWIMNKSLEEGKYDITLDAASKAAPYLHAKLVESKAEITQMKRPDQMTDEELHYVAGHSTTSVDTE</sequence>
<accession>A0A9W4X7M2</accession>
<dbReference type="Proteomes" id="UP001154259">
    <property type="component" value="Unassembled WGS sequence"/>
</dbReference>
<protein>
    <submittedName>
        <fullName evidence="1">Uncharacterized protein</fullName>
    </submittedName>
</protein>
<evidence type="ECO:0000313" key="2">
    <source>
        <dbReference type="EMBL" id="CAI3961165.1"/>
    </source>
</evidence>
<gene>
    <name evidence="2" type="ORF">R53529_LOCUS2330</name>
    <name evidence="1" type="ORF">R53530_LOCUS2297</name>
</gene>
<dbReference type="AlphaFoldDB" id="A0A9W4X7M2"/>
<reference evidence="1" key="1">
    <citation type="submission" date="2022-10" db="EMBL/GenBank/DDBJ databases">
        <authorList>
            <person name="Botero Cardona J."/>
        </authorList>
    </citation>
    <scope>NUCLEOTIDE SEQUENCE</scope>
    <source>
        <strain evidence="1">LMG 31819</strain>
        <strain evidence="2">R-53529</strain>
    </source>
</reference>
<dbReference type="Proteomes" id="UP001154255">
    <property type="component" value="Unassembled WGS sequence"/>
</dbReference>
<proteinExistence type="predicted"/>
<evidence type="ECO:0000313" key="4">
    <source>
        <dbReference type="Proteomes" id="UP001154259"/>
    </source>
</evidence>
<dbReference type="RefSeq" id="WP_271790744.1">
    <property type="nucleotide sequence ID" value="NZ_CAMXCM010000013.1"/>
</dbReference>
<organism evidence="1 3">
    <name type="scientific">Commensalibacter communis</name>
    <dbReference type="NCBI Taxonomy" id="2972786"/>
    <lineage>
        <taxon>Bacteria</taxon>
        <taxon>Pseudomonadati</taxon>
        <taxon>Pseudomonadota</taxon>
        <taxon>Alphaproteobacteria</taxon>
        <taxon>Acetobacterales</taxon>
        <taxon>Acetobacteraceae</taxon>
    </lineage>
</organism>
<keyword evidence="4" id="KW-1185">Reference proteome</keyword>
<evidence type="ECO:0000313" key="3">
    <source>
        <dbReference type="Proteomes" id="UP001154255"/>
    </source>
</evidence>
<comment type="caution">
    <text evidence="1">The sequence shown here is derived from an EMBL/GenBank/DDBJ whole genome shotgun (WGS) entry which is preliminary data.</text>
</comment>
<evidence type="ECO:0000313" key="1">
    <source>
        <dbReference type="EMBL" id="CAI3958859.1"/>
    </source>
</evidence>
<name>A0A9W4X7M2_9PROT</name>
<dbReference type="EMBL" id="CAMXCM010000013">
    <property type="protein sequence ID" value="CAI3958859.1"/>
    <property type="molecule type" value="Genomic_DNA"/>
</dbReference>